<organism evidence="10 11">
    <name type="scientific">Paenibacillus oryzisoli</name>
    <dbReference type="NCBI Taxonomy" id="1850517"/>
    <lineage>
        <taxon>Bacteria</taxon>
        <taxon>Bacillati</taxon>
        <taxon>Bacillota</taxon>
        <taxon>Bacilli</taxon>
        <taxon>Bacillales</taxon>
        <taxon>Paenibacillaceae</taxon>
        <taxon>Paenibacillus</taxon>
    </lineage>
</organism>
<evidence type="ECO:0000313" key="10">
    <source>
        <dbReference type="EMBL" id="OAS20529.1"/>
    </source>
</evidence>
<feature type="transmembrane region" description="Helical" evidence="8">
    <location>
        <begin position="231"/>
        <end position="252"/>
    </location>
</feature>
<evidence type="ECO:0000256" key="6">
    <source>
        <dbReference type="ARBA" id="ARBA00022989"/>
    </source>
</evidence>
<keyword evidence="11" id="KW-1185">Reference proteome</keyword>
<comment type="similarity">
    <text evidence="2 8">Belongs to the ABC-2 integral membrane protein family.</text>
</comment>
<name>A0A198AG84_9BACL</name>
<feature type="transmembrane region" description="Helical" evidence="8">
    <location>
        <begin position="65"/>
        <end position="84"/>
    </location>
</feature>
<feature type="transmembrane region" description="Helical" evidence="8">
    <location>
        <begin position="30"/>
        <end position="53"/>
    </location>
</feature>
<evidence type="ECO:0000256" key="2">
    <source>
        <dbReference type="ARBA" id="ARBA00007783"/>
    </source>
</evidence>
<evidence type="ECO:0000256" key="1">
    <source>
        <dbReference type="ARBA" id="ARBA00004651"/>
    </source>
</evidence>
<dbReference type="PANTHER" id="PTHR30413:SF10">
    <property type="entry name" value="CAPSULE POLYSACCHARIDE EXPORT INNER-MEMBRANE PROTEIN CTRC"/>
    <property type="match status" value="1"/>
</dbReference>
<feature type="transmembrane region" description="Helical" evidence="8">
    <location>
        <begin position="105"/>
        <end position="133"/>
    </location>
</feature>
<reference evidence="10 11" key="1">
    <citation type="submission" date="2016-05" db="EMBL/GenBank/DDBJ databases">
        <title>Paenibacillus sp. 1ZS3-15 nov., isolated from the rhizosphere soil.</title>
        <authorList>
            <person name="Zhang X.X."/>
            <person name="Zhang J."/>
        </authorList>
    </citation>
    <scope>NUCLEOTIDE SEQUENCE [LARGE SCALE GENOMIC DNA]</scope>
    <source>
        <strain evidence="10 11">1ZS3-15</strain>
    </source>
</reference>
<feature type="domain" description="ABC transmembrane type-2" evidence="9">
    <location>
        <begin position="28"/>
        <end position="252"/>
    </location>
</feature>
<comment type="caution">
    <text evidence="10">The sequence shown here is derived from an EMBL/GenBank/DDBJ whole genome shotgun (WGS) entry which is preliminary data.</text>
</comment>
<evidence type="ECO:0000256" key="3">
    <source>
        <dbReference type="ARBA" id="ARBA00022448"/>
    </source>
</evidence>
<dbReference type="GO" id="GO:0140359">
    <property type="term" value="F:ABC-type transporter activity"/>
    <property type="evidence" value="ECO:0007669"/>
    <property type="project" value="InterPro"/>
</dbReference>
<dbReference type="GO" id="GO:0015920">
    <property type="term" value="P:lipopolysaccharide transport"/>
    <property type="evidence" value="ECO:0007669"/>
    <property type="project" value="TreeGrafter"/>
</dbReference>
<gene>
    <name evidence="10" type="ORF">A8708_18380</name>
</gene>
<dbReference type="PANTHER" id="PTHR30413">
    <property type="entry name" value="INNER MEMBRANE TRANSPORT PERMEASE"/>
    <property type="match status" value="1"/>
</dbReference>
<protein>
    <recommendedName>
        <fullName evidence="8">Transport permease protein</fullName>
    </recommendedName>
</protein>
<keyword evidence="7 8" id="KW-0472">Membrane</keyword>
<dbReference type="PROSITE" id="PS51012">
    <property type="entry name" value="ABC_TM2"/>
    <property type="match status" value="1"/>
</dbReference>
<keyword evidence="5 8" id="KW-0812">Transmembrane</keyword>
<evidence type="ECO:0000313" key="11">
    <source>
        <dbReference type="Proteomes" id="UP000078454"/>
    </source>
</evidence>
<dbReference type="AlphaFoldDB" id="A0A198AG84"/>
<dbReference type="OrthoDB" id="9794365at2"/>
<dbReference type="EMBL" id="LYPB01000050">
    <property type="protein sequence ID" value="OAS20529.1"/>
    <property type="molecule type" value="Genomic_DNA"/>
</dbReference>
<accession>A0A198AG84</accession>
<dbReference type="GO" id="GO:0005886">
    <property type="term" value="C:plasma membrane"/>
    <property type="evidence" value="ECO:0007669"/>
    <property type="project" value="UniProtKB-SubCell"/>
</dbReference>
<proteinExistence type="inferred from homology"/>
<dbReference type="Proteomes" id="UP000078454">
    <property type="component" value="Unassembled WGS sequence"/>
</dbReference>
<comment type="subcellular location">
    <subcellularLocation>
        <location evidence="1 8">Cell membrane</location>
        <topology evidence="1 8">Multi-pass membrane protein</topology>
    </subcellularLocation>
</comment>
<dbReference type="Pfam" id="PF01061">
    <property type="entry name" value="ABC2_membrane"/>
    <property type="match status" value="1"/>
</dbReference>
<dbReference type="STRING" id="1850517.A8708_18380"/>
<keyword evidence="3 8" id="KW-0813">Transport</keyword>
<sequence length="260" mass="29812">MDSIWKYRKYIWDNSISELKNRYAGSSLGAVWNVLQPLFQILIFTYIFSQVMIAKIPNMESSSAFAIYLCAGLIPWISFSDIVVRGSNVFLVNSTYLKKLAIPEYIFMLQVSLTSTIILFISMVLLFLIVLILGQIVTLLWLIIPIVLFMLVVFATGIAFVVATVNVFFKDVGQFLVSFIQIWMWLTPIVYIKELLPTSFASLINYNPVYYFIDSLQQIIVYAKPPTTSNWVLMIIFTCVSVFIGIFVLKILRSEIRDVI</sequence>
<keyword evidence="4 8" id="KW-1003">Cell membrane</keyword>
<dbReference type="RefSeq" id="WP_068663157.1">
    <property type="nucleotide sequence ID" value="NZ_LYPB01000050.1"/>
</dbReference>
<feature type="transmembrane region" description="Helical" evidence="8">
    <location>
        <begin position="139"/>
        <end position="163"/>
    </location>
</feature>
<evidence type="ECO:0000256" key="5">
    <source>
        <dbReference type="ARBA" id="ARBA00022692"/>
    </source>
</evidence>
<dbReference type="InterPro" id="IPR013525">
    <property type="entry name" value="ABC2_TM"/>
</dbReference>
<dbReference type="InterPro" id="IPR047817">
    <property type="entry name" value="ABC2_TM_bact-type"/>
</dbReference>
<evidence type="ECO:0000256" key="4">
    <source>
        <dbReference type="ARBA" id="ARBA00022475"/>
    </source>
</evidence>
<evidence type="ECO:0000256" key="8">
    <source>
        <dbReference type="RuleBase" id="RU361157"/>
    </source>
</evidence>
<keyword evidence="6 8" id="KW-1133">Transmembrane helix</keyword>
<evidence type="ECO:0000259" key="9">
    <source>
        <dbReference type="PROSITE" id="PS51012"/>
    </source>
</evidence>
<feature type="transmembrane region" description="Helical" evidence="8">
    <location>
        <begin position="175"/>
        <end position="192"/>
    </location>
</feature>
<evidence type="ECO:0000256" key="7">
    <source>
        <dbReference type="ARBA" id="ARBA00023136"/>
    </source>
</evidence>